<evidence type="ECO:0000313" key="2">
    <source>
        <dbReference type="EMBL" id="ADN61508.1"/>
    </source>
</evidence>
<dbReference type="SUPFAM" id="SSF51735">
    <property type="entry name" value="NAD(P)-binding Rossmann-fold domains"/>
    <property type="match status" value="1"/>
</dbReference>
<organism evidence="2">
    <name type="scientific">Burkholderia sp. (strain CCGE1003)</name>
    <dbReference type="NCBI Taxonomy" id="640512"/>
    <lineage>
        <taxon>Bacteria</taxon>
        <taxon>Pseudomonadati</taxon>
        <taxon>Pseudomonadota</taxon>
        <taxon>Betaproteobacteria</taxon>
        <taxon>Burkholderiales</taxon>
        <taxon>Burkholderiaceae</taxon>
        <taxon>Burkholderia</taxon>
    </lineage>
</organism>
<feature type="domain" description="NAD(P)-binding" evidence="1">
    <location>
        <begin position="13"/>
        <end position="196"/>
    </location>
</feature>
<dbReference type="EMBL" id="CP002218">
    <property type="protein sequence ID" value="ADN61508.1"/>
    <property type="molecule type" value="Genomic_DNA"/>
</dbReference>
<dbReference type="STRING" id="640512.BC1003_5590"/>
<dbReference type="InterPro" id="IPR052718">
    <property type="entry name" value="NmrA-type_oxidoreductase"/>
</dbReference>
<dbReference type="InterPro" id="IPR036291">
    <property type="entry name" value="NAD(P)-bd_dom_sf"/>
</dbReference>
<evidence type="ECO:0000259" key="1">
    <source>
        <dbReference type="Pfam" id="PF13460"/>
    </source>
</evidence>
<accession>E1TFP4</accession>
<dbReference type="Gene3D" id="3.90.25.10">
    <property type="entry name" value="UDP-galactose 4-epimerase, domain 1"/>
    <property type="match status" value="1"/>
</dbReference>
<dbReference type="OrthoDB" id="5510591at2"/>
<name>E1TFP4_BURSG</name>
<proteinExistence type="predicted"/>
<sequence length="301" mass="32162">MTNESQPQLLVTGASGQLGRRVIFHLIHTFNVKPDRVIAATRKPDALADLAEQGVVVRSADFNDPASLESAFTGASRMLLISTDALDVPGRRLAQHKRAVEAAIKADVDHIVYTSMPKPEPGSPIPFAPDHYSTEQDLASSGLGWTVLRNNWYSENLFASIPRALSTGKWYTSAGEGRVAYVTREDCARSAAAVLASNSRDNARYEVTGPEALSVTDVAKIAGDLAGLPIEVVHVSDQQLAAGLSAAGVPAPFVSLLIAFDANTRANNVSAVSDTIFRLTGRAPTTVTEFLRENLQALNIK</sequence>
<reference evidence="2" key="1">
    <citation type="submission" date="2010-09" db="EMBL/GenBank/DDBJ databases">
        <title>Complete sequence of chromosome2 of Burkholderia sp. CCGE1003.</title>
        <authorList>
            <consortium name="US DOE Joint Genome Institute"/>
            <person name="Lucas S."/>
            <person name="Copeland A."/>
            <person name="Lapidus A."/>
            <person name="Cheng J.-F."/>
            <person name="Bruce D."/>
            <person name="Goodwin L."/>
            <person name="Pitluck S."/>
            <person name="Daligault H."/>
            <person name="Davenport K."/>
            <person name="Detter J.C."/>
            <person name="Han C."/>
            <person name="Tapia R."/>
            <person name="Land M."/>
            <person name="Hauser L."/>
            <person name="Jeffries C."/>
            <person name="Kyrpides N."/>
            <person name="Ivanova N."/>
            <person name="Ovchinnikova G."/>
            <person name="Martinez-Romero E."/>
            <person name="Rogel M.A."/>
            <person name="Auchtung J."/>
            <person name="Tiedje J.M."/>
            <person name="Woyke T."/>
        </authorList>
    </citation>
    <scope>NUCLEOTIDE SEQUENCE</scope>
    <source>
        <strain evidence="2">CCGE1003</strain>
    </source>
</reference>
<gene>
    <name evidence="2" type="ordered locus">BC1003_5590</name>
</gene>
<dbReference type="eggNOG" id="COG0702">
    <property type="taxonomic scope" value="Bacteria"/>
</dbReference>
<dbReference type="Pfam" id="PF13460">
    <property type="entry name" value="NAD_binding_10"/>
    <property type="match status" value="1"/>
</dbReference>
<dbReference type="Gene3D" id="3.40.50.720">
    <property type="entry name" value="NAD(P)-binding Rossmann-like Domain"/>
    <property type="match status" value="1"/>
</dbReference>
<protein>
    <recommendedName>
        <fullName evidence="1">NAD(P)-binding domain-containing protein</fullName>
    </recommendedName>
</protein>
<dbReference type="KEGG" id="bgf:BC1003_5590"/>
<dbReference type="AlphaFoldDB" id="E1TFP4"/>
<dbReference type="InterPro" id="IPR016040">
    <property type="entry name" value="NAD(P)-bd_dom"/>
</dbReference>
<dbReference type="PANTHER" id="PTHR47129">
    <property type="entry name" value="QUINONE OXIDOREDUCTASE 2"/>
    <property type="match status" value="1"/>
</dbReference>
<dbReference type="CDD" id="cd05269">
    <property type="entry name" value="TMR_SDR_a"/>
    <property type="match status" value="1"/>
</dbReference>
<dbReference type="HOGENOM" id="CLU_007383_10_4_4"/>
<dbReference type="PANTHER" id="PTHR47129:SF1">
    <property type="entry name" value="NMRA-LIKE DOMAIN-CONTAINING PROTEIN"/>
    <property type="match status" value="1"/>
</dbReference>